<dbReference type="EMBL" id="CP155447">
    <property type="protein sequence ID" value="XBH05499.1"/>
    <property type="molecule type" value="Genomic_DNA"/>
</dbReference>
<gene>
    <name evidence="1" type="ORF">V5E97_05630</name>
</gene>
<dbReference type="RefSeq" id="WP_406698322.1">
    <property type="nucleotide sequence ID" value="NZ_CP155447.1"/>
</dbReference>
<reference evidence="1" key="1">
    <citation type="submission" date="2024-05" db="EMBL/GenBank/DDBJ databases">
        <title>Planctomycetes of the genus Singulisphaera possess chitinolytic capabilities.</title>
        <authorList>
            <person name="Ivanova A."/>
        </authorList>
    </citation>
    <scope>NUCLEOTIDE SEQUENCE</scope>
    <source>
        <strain evidence="1">Ch08T</strain>
    </source>
</reference>
<dbReference type="InterPro" id="IPR015943">
    <property type="entry name" value="WD40/YVTN_repeat-like_dom_sf"/>
</dbReference>
<dbReference type="Gene3D" id="2.130.10.10">
    <property type="entry name" value="YVTN repeat-like/Quinoprotein amine dehydrogenase"/>
    <property type="match status" value="1"/>
</dbReference>
<protein>
    <recommendedName>
        <fullName evidence="2">DUF839 domain-containing protein</fullName>
    </recommendedName>
</protein>
<dbReference type="InterPro" id="IPR011044">
    <property type="entry name" value="Quino_amine_DH_bsu"/>
</dbReference>
<organism evidence="1">
    <name type="scientific">Singulisphaera sp. Ch08</name>
    <dbReference type="NCBI Taxonomy" id="3120278"/>
    <lineage>
        <taxon>Bacteria</taxon>
        <taxon>Pseudomonadati</taxon>
        <taxon>Planctomycetota</taxon>
        <taxon>Planctomycetia</taxon>
        <taxon>Isosphaerales</taxon>
        <taxon>Isosphaeraceae</taxon>
        <taxon>Singulisphaera</taxon>
    </lineage>
</organism>
<evidence type="ECO:0000313" key="1">
    <source>
        <dbReference type="EMBL" id="XBH05499.1"/>
    </source>
</evidence>
<evidence type="ECO:0008006" key="2">
    <source>
        <dbReference type="Google" id="ProtNLM"/>
    </source>
</evidence>
<sequence length="542" mass="60189">MSSSFYEKLSRRRLFKYGVAGLTGLGAYRGLRALGTADEDQESLVVQPTDMGGIKVELPPYILLSPTKLGGGTHAVNTQSMKQLAWISYWNYGDTCPISHHLCAYPAEDGKDPFNGFEFINSAQGGENVLMYGIPTRIKEMGLLDPIYGQGNQLYRVRYDGKTGQMELMENVAETTGVGLGVHTTVYPDASGFSCADGQKDVAAFFSRARGPSEKTKVLAAFKADWIPKSPYLGESWMKGGTIRLQRLTPSKEEAGGLHAADGYYNYRGSKGNKINYEMAPMAELLVERGQIPGDAPQSLTGLDFALHDPRDRFSVLGLRMCGGGIILDRQNWEPVCFISADENGKDNYPLKKVSSTPDTWEVTLDGVSNPIHESGFNPTIDPPVFCMMNNLRANNVAIMDVRNADPRQWKRQTYLRDKEWVGEYPSPFHIGYSADGTKCFFTVLRPKPMRSDIFVADTSTWKVIKKFRNVGVDLQTLAVSPCGKFVFAIFSGFQRLESGIFVFRQDTLEPLGYMPNFGGHHDCVLVPKNTQELKFSRVCQV</sequence>
<proteinExistence type="predicted"/>
<accession>A0AAU7CKE8</accession>
<dbReference type="AlphaFoldDB" id="A0AAU7CKE8"/>
<dbReference type="SUPFAM" id="SSF50969">
    <property type="entry name" value="YVTN repeat-like/Quinoprotein amine dehydrogenase"/>
    <property type="match status" value="1"/>
</dbReference>
<name>A0AAU7CKE8_9BACT</name>